<sequence length="188" mass="22091">MYGQYYRELSGVADCVNSWAWLQRSDLKSETEALICAAQEQALRTNYIKCKVDKTVESPLCQLCKEAGESVYHIISECKKLAQKEYKRRHDGVARFLHWELCGKYKLQRTEKWWEHQPEGVMEPSDVKILWDVMIQCDHLIEHRKPDIVVLEKGDKKCFIVDVAIPGDKRIISKEEEKVEKYQELNKT</sequence>
<dbReference type="AlphaFoldDB" id="A0A1X7VKC9"/>
<dbReference type="InParanoid" id="A0A1X7VKC9"/>
<dbReference type="EnsemblMetazoa" id="Aqu2.1.40492_001">
    <property type="protein sequence ID" value="Aqu2.1.40492_001"/>
    <property type="gene ID" value="Aqu2.1.40492"/>
</dbReference>
<dbReference type="PANTHER" id="PTHR35450:SF2">
    <property type="entry name" value="REVERSE TRANSCRIPTASE DOMAIN-CONTAINING PROTEIN"/>
    <property type="match status" value="1"/>
</dbReference>
<evidence type="ECO:0000313" key="1">
    <source>
        <dbReference type="EnsemblMetazoa" id="Aqu2.1.40492_001"/>
    </source>
</evidence>
<proteinExistence type="predicted"/>
<name>A0A1X7VKC9_AMPQE</name>
<protein>
    <recommendedName>
        <fullName evidence="2">Reverse transcriptase zinc-binding domain-containing protein</fullName>
    </recommendedName>
</protein>
<organism evidence="1">
    <name type="scientific">Amphimedon queenslandica</name>
    <name type="common">Sponge</name>
    <dbReference type="NCBI Taxonomy" id="400682"/>
    <lineage>
        <taxon>Eukaryota</taxon>
        <taxon>Metazoa</taxon>
        <taxon>Porifera</taxon>
        <taxon>Demospongiae</taxon>
        <taxon>Heteroscleromorpha</taxon>
        <taxon>Haplosclerida</taxon>
        <taxon>Niphatidae</taxon>
        <taxon>Amphimedon</taxon>
    </lineage>
</organism>
<evidence type="ECO:0008006" key="2">
    <source>
        <dbReference type="Google" id="ProtNLM"/>
    </source>
</evidence>
<reference evidence="1" key="1">
    <citation type="submission" date="2017-05" db="UniProtKB">
        <authorList>
            <consortium name="EnsemblMetazoa"/>
        </authorList>
    </citation>
    <scope>IDENTIFICATION</scope>
</reference>
<accession>A0A1X7VKC9</accession>
<dbReference type="PANTHER" id="PTHR35450">
    <property type="entry name" value="REVERSE TRANSCRIPTASE DOMAIN-CONTAINING PROTEIN"/>
    <property type="match status" value="1"/>
</dbReference>
<dbReference type="OrthoDB" id="5977701at2759"/>